<dbReference type="GO" id="GO:0005789">
    <property type="term" value="C:endoplasmic reticulum membrane"/>
    <property type="evidence" value="ECO:0007669"/>
    <property type="project" value="TreeGrafter"/>
</dbReference>
<organism evidence="3 4">
    <name type="scientific">Potamilus streckersoni</name>
    <dbReference type="NCBI Taxonomy" id="2493646"/>
    <lineage>
        <taxon>Eukaryota</taxon>
        <taxon>Metazoa</taxon>
        <taxon>Spiralia</taxon>
        <taxon>Lophotrochozoa</taxon>
        <taxon>Mollusca</taxon>
        <taxon>Bivalvia</taxon>
        <taxon>Autobranchia</taxon>
        <taxon>Heteroconchia</taxon>
        <taxon>Palaeoheterodonta</taxon>
        <taxon>Unionida</taxon>
        <taxon>Unionoidea</taxon>
        <taxon>Unionidae</taxon>
        <taxon>Ambleminae</taxon>
        <taxon>Lampsilini</taxon>
        <taxon>Potamilus</taxon>
    </lineage>
</organism>
<dbReference type="PANTHER" id="PTHR43107:SF22">
    <property type="entry name" value="VERY LONG-CHAIN ACYL-COA SYNTHETASE"/>
    <property type="match status" value="1"/>
</dbReference>
<dbReference type="GO" id="GO:0004467">
    <property type="term" value="F:long-chain fatty acid-CoA ligase activity"/>
    <property type="evidence" value="ECO:0007669"/>
    <property type="project" value="TreeGrafter"/>
</dbReference>
<evidence type="ECO:0000256" key="1">
    <source>
        <dbReference type="ARBA" id="ARBA00006432"/>
    </source>
</evidence>
<proteinExistence type="inferred from homology"/>
<comment type="similarity">
    <text evidence="1">Belongs to the ATP-dependent AMP-binding enzyme family.</text>
</comment>
<dbReference type="Proteomes" id="UP001195483">
    <property type="component" value="Unassembled WGS sequence"/>
</dbReference>
<name>A0AAE0VP04_9BIVA</name>
<protein>
    <submittedName>
        <fullName evidence="3">Uncharacterized protein</fullName>
    </submittedName>
</protein>
<evidence type="ECO:0000313" key="4">
    <source>
        <dbReference type="Proteomes" id="UP001195483"/>
    </source>
</evidence>
<dbReference type="GO" id="GO:0005324">
    <property type="term" value="F:long-chain fatty acid transmembrane transporter activity"/>
    <property type="evidence" value="ECO:0007669"/>
    <property type="project" value="TreeGrafter"/>
</dbReference>
<dbReference type="AlphaFoldDB" id="A0AAE0VP04"/>
<gene>
    <name evidence="3" type="ORF">CHS0354_040227</name>
</gene>
<dbReference type="PANTHER" id="PTHR43107">
    <property type="entry name" value="LONG-CHAIN FATTY ACID TRANSPORT PROTEIN"/>
    <property type="match status" value="1"/>
</dbReference>
<dbReference type="GO" id="GO:0044539">
    <property type="term" value="P:long-chain fatty acid import into cell"/>
    <property type="evidence" value="ECO:0007669"/>
    <property type="project" value="TreeGrafter"/>
</dbReference>
<sequence length="78" mass="9065">MRETGLLLTSVPPEVLESGFYKGSKDKNEQKIIRNVFVDGDDFFTFGDLIHLDKEYFVYFKDRIGKKFSNIPPPLHPE</sequence>
<reference evidence="3" key="2">
    <citation type="journal article" date="2021" name="Genome Biol. Evol.">
        <title>Developing a high-quality reference genome for a parasitic bivalve with doubly uniparental inheritance (Bivalvia: Unionida).</title>
        <authorList>
            <person name="Smith C.H."/>
        </authorList>
    </citation>
    <scope>NUCLEOTIDE SEQUENCE</scope>
    <source>
        <strain evidence="3">CHS0354</strain>
        <tissue evidence="3">Mantle</tissue>
    </source>
</reference>
<evidence type="ECO:0000313" key="3">
    <source>
        <dbReference type="EMBL" id="KAK3585283.1"/>
    </source>
</evidence>
<keyword evidence="4" id="KW-1185">Reference proteome</keyword>
<keyword evidence="2" id="KW-0436">Ligase</keyword>
<accession>A0AAE0VP04</accession>
<comment type="caution">
    <text evidence="3">The sequence shown here is derived from an EMBL/GenBank/DDBJ whole genome shotgun (WGS) entry which is preliminary data.</text>
</comment>
<reference evidence="3" key="3">
    <citation type="submission" date="2023-05" db="EMBL/GenBank/DDBJ databases">
        <authorList>
            <person name="Smith C.H."/>
        </authorList>
    </citation>
    <scope>NUCLEOTIDE SEQUENCE</scope>
    <source>
        <strain evidence="3">CHS0354</strain>
        <tissue evidence="3">Mantle</tissue>
    </source>
</reference>
<reference evidence="3" key="1">
    <citation type="journal article" date="2021" name="Genome Biol. Evol.">
        <title>A High-Quality Reference Genome for a Parasitic Bivalve with Doubly Uniparental Inheritance (Bivalvia: Unionida).</title>
        <authorList>
            <person name="Smith C.H."/>
        </authorList>
    </citation>
    <scope>NUCLEOTIDE SEQUENCE</scope>
    <source>
        <strain evidence="3">CHS0354</strain>
    </source>
</reference>
<dbReference type="SUPFAM" id="SSF56801">
    <property type="entry name" value="Acetyl-CoA synthetase-like"/>
    <property type="match status" value="1"/>
</dbReference>
<evidence type="ECO:0000256" key="2">
    <source>
        <dbReference type="ARBA" id="ARBA00022598"/>
    </source>
</evidence>
<dbReference type="EMBL" id="JAEAOA010002332">
    <property type="protein sequence ID" value="KAK3585283.1"/>
    <property type="molecule type" value="Genomic_DNA"/>
</dbReference>
<dbReference type="GO" id="GO:0005886">
    <property type="term" value="C:plasma membrane"/>
    <property type="evidence" value="ECO:0007669"/>
    <property type="project" value="TreeGrafter"/>
</dbReference>